<dbReference type="GO" id="GO:0005509">
    <property type="term" value="F:calcium ion binding"/>
    <property type="evidence" value="ECO:0007669"/>
    <property type="project" value="InterPro"/>
</dbReference>
<dbReference type="GO" id="GO:0010185">
    <property type="term" value="P:regulation of cellular defense response"/>
    <property type="evidence" value="ECO:0007669"/>
    <property type="project" value="UniProtKB-ARBA"/>
</dbReference>
<evidence type="ECO:0000256" key="3">
    <source>
        <dbReference type="ARBA" id="ARBA00011233"/>
    </source>
</evidence>
<dbReference type="CDD" id="cd00054">
    <property type="entry name" value="EGF_CA"/>
    <property type="match status" value="1"/>
</dbReference>
<feature type="disulfide bond" evidence="12">
    <location>
        <begin position="242"/>
        <end position="251"/>
    </location>
</feature>
<accession>C3ZHA0</accession>
<evidence type="ECO:0000256" key="12">
    <source>
        <dbReference type="PROSITE-ProRule" id="PRU00076"/>
    </source>
</evidence>
<dbReference type="PRINTS" id="PR00010">
    <property type="entry name" value="EGFBLOOD"/>
</dbReference>
<dbReference type="EMBL" id="GG666622">
    <property type="protein sequence ID" value="EEN48083.1"/>
    <property type="molecule type" value="Genomic_DNA"/>
</dbReference>
<keyword evidence="4 12" id="KW-0245">EGF-like domain</keyword>
<dbReference type="Pfam" id="PF12661">
    <property type="entry name" value="hEGF"/>
    <property type="match status" value="1"/>
</dbReference>
<name>C3ZHA0_BRAFL</name>
<keyword evidence="11" id="KW-0325">Glycoprotein</keyword>
<evidence type="ECO:0000256" key="10">
    <source>
        <dbReference type="ARBA" id="ARBA00023157"/>
    </source>
</evidence>
<keyword evidence="7" id="KW-0430">Lectin</keyword>
<dbReference type="GO" id="GO:0001868">
    <property type="term" value="P:regulation of complement activation, lectin pathway"/>
    <property type="evidence" value="ECO:0007669"/>
    <property type="project" value="UniProtKB-ARBA"/>
</dbReference>
<dbReference type="InterPro" id="IPR002859">
    <property type="entry name" value="PKD/REJ-like"/>
</dbReference>
<evidence type="ECO:0000259" key="14">
    <source>
        <dbReference type="PROSITE" id="PS50026"/>
    </source>
</evidence>
<gene>
    <name evidence="15" type="ORF">BRAFLDRAFT_104759</name>
</gene>
<evidence type="ECO:0000256" key="11">
    <source>
        <dbReference type="ARBA" id="ARBA00023180"/>
    </source>
</evidence>
<dbReference type="Pfam" id="PF02010">
    <property type="entry name" value="REJ"/>
    <property type="match status" value="1"/>
</dbReference>
<dbReference type="SUPFAM" id="SSF49785">
    <property type="entry name" value="Galactose-binding domain-like"/>
    <property type="match status" value="1"/>
</dbReference>
<evidence type="ECO:0000256" key="6">
    <source>
        <dbReference type="ARBA" id="ARBA00022729"/>
    </source>
</evidence>
<dbReference type="PROSITE" id="PS00010">
    <property type="entry name" value="ASX_HYDROXYL"/>
    <property type="match status" value="1"/>
</dbReference>
<dbReference type="InterPro" id="IPR006585">
    <property type="entry name" value="FTP1"/>
</dbReference>
<dbReference type="Pfam" id="PF22633">
    <property type="entry name" value="F5_F8_type_C_2"/>
    <property type="match status" value="1"/>
</dbReference>
<dbReference type="SUPFAM" id="SSF57196">
    <property type="entry name" value="EGF/Laminin"/>
    <property type="match status" value="1"/>
</dbReference>
<dbReference type="eggNOG" id="KOG1217">
    <property type="taxonomic scope" value="Eukaryota"/>
</dbReference>
<keyword evidence="6 13" id="KW-0732">Signal</keyword>
<dbReference type="InterPro" id="IPR013032">
    <property type="entry name" value="EGF-like_CS"/>
</dbReference>
<evidence type="ECO:0000256" key="4">
    <source>
        <dbReference type="ARBA" id="ARBA00022536"/>
    </source>
</evidence>
<dbReference type="PANTHER" id="PTHR45713">
    <property type="entry name" value="FTP DOMAIN-CONTAINING PROTEIN"/>
    <property type="match status" value="1"/>
</dbReference>
<keyword evidence="9" id="KW-0106">Calcium</keyword>
<feature type="domain" description="EGF-like" evidence="14">
    <location>
        <begin position="259"/>
        <end position="295"/>
    </location>
</feature>
<organism>
    <name type="scientific">Branchiostoma floridae</name>
    <name type="common">Florida lancelet</name>
    <name type="synonym">Amphioxus</name>
    <dbReference type="NCBI Taxonomy" id="7739"/>
    <lineage>
        <taxon>Eukaryota</taxon>
        <taxon>Metazoa</taxon>
        <taxon>Chordata</taxon>
        <taxon>Cephalochordata</taxon>
        <taxon>Leptocardii</taxon>
        <taxon>Amphioxiformes</taxon>
        <taxon>Branchiostomatidae</taxon>
        <taxon>Branchiostoma</taxon>
    </lineage>
</organism>
<dbReference type="SMART" id="SM00607">
    <property type="entry name" value="FTP"/>
    <property type="match status" value="1"/>
</dbReference>
<feature type="signal peptide" evidence="13">
    <location>
        <begin position="1"/>
        <end position="26"/>
    </location>
</feature>
<dbReference type="InterPro" id="IPR018097">
    <property type="entry name" value="EGF_Ca-bd_CS"/>
</dbReference>
<dbReference type="InterPro" id="IPR000152">
    <property type="entry name" value="EGF-type_Asp/Asn_hydroxyl_site"/>
</dbReference>
<dbReference type="AlphaFoldDB" id="C3ZHA0"/>
<protein>
    <recommendedName>
        <fullName evidence="14">EGF-like domain-containing protein</fullName>
    </recommendedName>
</protein>
<dbReference type="GO" id="GO:0042806">
    <property type="term" value="F:fucose binding"/>
    <property type="evidence" value="ECO:0007669"/>
    <property type="project" value="UniProtKB-ARBA"/>
</dbReference>
<feature type="domain" description="EGF-like" evidence="14">
    <location>
        <begin position="215"/>
        <end position="252"/>
    </location>
</feature>
<dbReference type="InParanoid" id="C3ZHA0"/>
<feature type="chain" id="PRO_5002936395" description="EGF-like domain-containing protein" evidence="13">
    <location>
        <begin position="27"/>
        <end position="734"/>
    </location>
</feature>
<dbReference type="InterPro" id="IPR001881">
    <property type="entry name" value="EGF-like_Ca-bd_dom"/>
</dbReference>
<evidence type="ECO:0000256" key="2">
    <source>
        <dbReference type="ARBA" id="ARBA00010147"/>
    </source>
</evidence>
<keyword evidence="10 12" id="KW-1015">Disulfide bond</keyword>
<keyword evidence="5" id="KW-0479">Metal-binding</keyword>
<evidence type="ECO:0000256" key="7">
    <source>
        <dbReference type="ARBA" id="ARBA00022734"/>
    </source>
</evidence>
<evidence type="ECO:0000256" key="13">
    <source>
        <dbReference type="SAM" id="SignalP"/>
    </source>
</evidence>
<dbReference type="PROSITE" id="PS01187">
    <property type="entry name" value="EGF_CA"/>
    <property type="match status" value="1"/>
</dbReference>
<feature type="disulfide bond" evidence="12">
    <location>
        <begin position="285"/>
        <end position="294"/>
    </location>
</feature>
<comment type="caution">
    <text evidence="12">Lacks conserved residue(s) required for the propagation of feature annotation.</text>
</comment>
<dbReference type="SMART" id="SM00179">
    <property type="entry name" value="EGF_CA"/>
    <property type="match status" value="2"/>
</dbReference>
<dbReference type="Gene3D" id="2.60.120.260">
    <property type="entry name" value="Galactose-binding domain-like"/>
    <property type="match status" value="1"/>
</dbReference>
<comment type="subunit">
    <text evidence="3">Homotrimer.</text>
</comment>
<dbReference type="InterPro" id="IPR008979">
    <property type="entry name" value="Galactose-bd-like_sf"/>
</dbReference>
<dbReference type="PROSITE" id="PS01186">
    <property type="entry name" value="EGF_2"/>
    <property type="match status" value="2"/>
</dbReference>
<dbReference type="Gene3D" id="2.10.25.10">
    <property type="entry name" value="Laminin"/>
    <property type="match status" value="1"/>
</dbReference>
<proteinExistence type="inferred from homology"/>
<dbReference type="FunFam" id="2.60.120.260:FF:000105">
    <property type="entry name" value="Sushi, von Willebrand factor type A, EGF and pentraxin domain-containing protein 1"/>
    <property type="match status" value="1"/>
</dbReference>
<dbReference type="PANTHER" id="PTHR45713:SF6">
    <property type="entry name" value="F5_8 TYPE C DOMAIN-CONTAINING PROTEIN"/>
    <property type="match status" value="1"/>
</dbReference>
<comment type="function">
    <text evidence="1">Acts as a defensive agent. Recognizes blood group fucosylated oligosaccharides including A, B, H and Lewis B-type antigens. Does not recognize Lewis A antigen and has low affinity for monovalent haptens.</text>
</comment>
<keyword evidence="8" id="KW-0677">Repeat</keyword>
<dbReference type="InterPro" id="IPR051941">
    <property type="entry name" value="BG_Antigen-Binding_Lectin"/>
</dbReference>
<evidence type="ECO:0000256" key="1">
    <source>
        <dbReference type="ARBA" id="ARBA00002219"/>
    </source>
</evidence>
<dbReference type="PROSITE" id="PS50026">
    <property type="entry name" value="EGF_3"/>
    <property type="match status" value="2"/>
</dbReference>
<dbReference type="PROSITE" id="PS00022">
    <property type="entry name" value="EGF_1"/>
    <property type="match status" value="1"/>
</dbReference>
<reference evidence="15" key="1">
    <citation type="journal article" date="2008" name="Nature">
        <title>The amphioxus genome and the evolution of the chordate karyotype.</title>
        <authorList>
            <consortium name="US DOE Joint Genome Institute (JGI-PGF)"/>
            <person name="Putnam N.H."/>
            <person name="Butts T."/>
            <person name="Ferrier D.E.K."/>
            <person name="Furlong R.F."/>
            <person name="Hellsten U."/>
            <person name="Kawashima T."/>
            <person name="Robinson-Rechavi M."/>
            <person name="Shoguchi E."/>
            <person name="Terry A."/>
            <person name="Yu J.-K."/>
            <person name="Benito-Gutierrez E.L."/>
            <person name="Dubchak I."/>
            <person name="Garcia-Fernandez J."/>
            <person name="Gibson-Brown J.J."/>
            <person name="Grigoriev I.V."/>
            <person name="Horton A.C."/>
            <person name="de Jong P.J."/>
            <person name="Jurka J."/>
            <person name="Kapitonov V.V."/>
            <person name="Kohara Y."/>
            <person name="Kuroki Y."/>
            <person name="Lindquist E."/>
            <person name="Lucas S."/>
            <person name="Osoegawa K."/>
            <person name="Pennacchio L.A."/>
            <person name="Salamov A.A."/>
            <person name="Satou Y."/>
            <person name="Sauka-Spengler T."/>
            <person name="Schmutz J."/>
            <person name="Shin-I T."/>
            <person name="Toyoda A."/>
            <person name="Bronner-Fraser M."/>
            <person name="Fujiyama A."/>
            <person name="Holland L.Z."/>
            <person name="Holland P.W.H."/>
            <person name="Satoh N."/>
            <person name="Rokhsar D.S."/>
        </authorList>
    </citation>
    <scope>NUCLEOTIDE SEQUENCE [LARGE SCALE GENOMIC DNA]</scope>
    <source>
        <strain evidence="15">S238N-H82</strain>
        <tissue evidence="15">Testes</tissue>
    </source>
</reference>
<evidence type="ECO:0000256" key="8">
    <source>
        <dbReference type="ARBA" id="ARBA00022737"/>
    </source>
</evidence>
<dbReference type="FunFam" id="2.10.25.10:FF:000109">
    <property type="entry name" value="Notch homolog 4, [Drosophila]"/>
    <property type="match status" value="1"/>
</dbReference>
<dbReference type="InterPro" id="IPR000742">
    <property type="entry name" value="EGF"/>
</dbReference>
<evidence type="ECO:0000256" key="9">
    <source>
        <dbReference type="ARBA" id="ARBA00022837"/>
    </source>
</evidence>
<dbReference type="SMART" id="SM00181">
    <property type="entry name" value="EGF"/>
    <property type="match status" value="2"/>
</dbReference>
<comment type="similarity">
    <text evidence="2">Belongs to the fucolectin family.</text>
</comment>
<sequence>MLCRRRAPQVWMLLLAVAWLIPVVLGPDPQCGTSTAECTCQPGVRGDLTACSICTCKAVGETDVLNCLPTGVNVALGKTAFQTSTYGGAVASLAVDGNTDTNFIAGSCSRTAGHLETQATSNPTWWVDLGQSYVVDRVVIFNRGEECCTALLNPFNIYIGDSDQVSTNPKCGGDHYIDVNQQSISVSCQGMQGRYVGVGLPGPNRILSLCEVQILRSTCHLSPCLNDATCTNDDIQGPICTCDAPWEEGICNQTAAVRDIDECVSSPCRNGAVCLDRFNGYLCQCPPGYKGLHCETDVPDVEFSPCATQSSACTLQTPLIPGVTTVHRCDIQTGIAEWTRRVTDPLTALHMADFILHGKALLVSCVDMSVAGYSWVIFKRSPNPNHVNVYTPVDSLRTLTTNKRDLTVPKQTLLPATYLVQYTQGDFWVSAEASWDPDGLVPTSELYFNWTCETSDGNNCDDISALVNDSHPGARHYRTSQSPGTTFSFTVQASSPDRSSIQASQLVVFQDNRTCGLAIRCISNCDWSNTNPSEHLVLEAVPGASDTPLYEWSVVEHPGDFGGFQITSLEPEVVIASNTFHLEGTYSLRVVNHNQVCSDGLAVSEWKFTVQGAPSLRDETLSTPCVLERAGAGGCVCCGEFVHDLCQVSYKFRRIPSVDVEKGRVQFPQDEPFMETPLALTPYISQDVGALALEIMDGLSQTEVLGVNDVMDLSSLLTMGAAEPEKLSKDLAVG</sequence>
<evidence type="ECO:0000256" key="5">
    <source>
        <dbReference type="ARBA" id="ARBA00022723"/>
    </source>
</evidence>
<evidence type="ECO:0000313" key="15">
    <source>
        <dbReference type="EMBL" id="EEN48083.1"/>
    </source>
</evidence>